<dbReference type="PANTHER" id="PTHR46844:SF1">
    <property type="entry name" value="SLR5058 PROTEIN"/>
    <property type="match status" value="1"/>
</dbReference>
<accession>A0ABU1CR44</accession>
<dbReference type="RefSeq" id="WP_309254976.1">
    <property type="nucleotide sequence ID" value="NZ_JAVGXC010000010.1"/>
</dbReference>
<comment type="caution">
    <text evidence="2">The sequence shown here is derived from an EMBL/GenBank/DDBJ whole genome shotgun (WGS) entry which is preliminary data.</text>
</comment>
<gene>
    <name evidence="2" type="ORF">RCO22_12410</name>
</gene>
<dbReference type="Pfam" id="PF05729">
    <property type="entry name" value="NACHT"/>
    <property type="match status" value="1"/>
</dbReference>
<evidence type="ECO:0000259" key="1">
    <source>
        <dbReference type="PROSITE" id="PS50837"/>
    </source>
</evidence>
<dbReference type="InterPro" id="IPR007111">
    <property type="entry name" value="NACHT_NTPase"/>
</dbReference>
<name>A0ABU1CR44_9PSED</name>
<dbReference type="Gene3D" id="3.40.50.300">
    <property type="entry name" value="P-loop containing nucleotide triphosphate hydrolases"/>
    <property type="match status" value="1"/>
</dbReference>
<dbReference type="PANTHER" id="PTHR46844">
    <property type="entry name" value="SLR5058 PROTEIN"/>
    <property type="match status" value="1"/>
</dbReference>
<reference evidence="2 3" key="1">
    <citation type="journal article" date="2023" name="Microbiol. Resour. Announc.">
        <title>Whole-genome sequence of Pseudomonas yamanorum OLsAu1 isolated from the edible ectomycorrhizal mushroom Lactarius sp. section Deliciosi.</title>
        <authorList>
            <person name="Ramirez-Mendoza R."/>
            <person name="Angeles-Argaiz R.E."/>
            <person name="Hernandez-Oaxaca D."/>
            <person name="Aguirre-Beltran L."/>
            <person name="Almaraz-Suarez J."/>
            <person name="Perez-Moreno J."/>
        </authorList>
    </citation>
    <scope>NUCLEOTIDE SEQUENCE [LARGE SCALE GENOMIC DNA]</scope>
    <source>
        <strain evidence="2 3">OLsAu1</strain>
    </source>
</reference>
<sequence>MDINKIVPELIKQFSAPIFSGAKNLSRTVVDKLKVNLDLCFTKYIHRHYDKYSKTKTLLYRGQPVNLRDFYVRTDLVAADDTVLSEDDVISYIGLNQRVVVLGSAGSGKSTFCRSVFLDLVEKPIGVFPIFIELRHLNSLAEVNILDYLCEVLTDFEPGFSIEQLEGSLRLGKVLMIFDGFDEVALDKRDSVERELLRISNKYMNVMMLVSSRYDERFDSWEDFYQCEMQPLTLDKSKALIEKLNYDLEVKEKFLRELEENLFDRHTSFAENPLLLTMMLLTYEQFAEIPTKIHLFYEQAFLTLFNKHDSLKSLFRRRSFTNLPIDNFKKVLAAFCALSYAEGKYSFEKSNVIEFIDKAVRLSGIDVQSEAFLNDLLDSVCIMQRDGLELTFTHRSFQEYFTALFLVTFSGERKFELIEKIAFANRGDDVIPMVFDISQDMIEDDFFIPYLEKFFEVVDPFAEEALEKLNSVSHCYRGLTTYEGSGVKDIAFTVHRGNSPHYILDMIQLVYRSRFDFSANPDTPLAELLEKNGGADVDFSELGILGDEAIRLFGESYMCEYIMKEYCSVYGVFQSMKKRQAAKRDDISSLFFD</sequence>
<evidence type="ECO:0000313" key="2">
    <source>
        <dbReference type="EMBL" id="MDR0189743.1"/>
    </source>
</evidence>
<feature type="domain" description="NACHT" evidence="1">
    <location>
        <begin position="97"/>
        <end position="213"/>
    </location>
</feature>
<dbReference type="InterPro" id="IPR027417">
    <property type="entry name" value="P-loop_NTPase"/>
</dbReference>
<keyword evidence="3" id="KW-1185">Reference proteome</keyword>
<dbReference type="SUPFAM" id="SSF52540">
    <property type="entry name" value="P-loop containing nucleoside triphosphate hydrolases"/>
    <property type="match status" value="1"/>
</dbReference>
<evidence type="ECO:0000313" key="3">
    <source>
        <dbReference type="Proteomes" id="UP001224477"/>
    </source>
</evidence>
<dbReference type="EMBL" id="JAVGXC010000010">
    <property type="protein sequence ID" value="MDR0189743.1"/>
    <property type="molecule type" value="Genomic_DNA"/>
</dbReference>
<dbReference type="PROSITE" id="PS50837">
    <property type="entry name" value="NACHT"/>
    <property type="match status" value="1"/>
</dbReference>
<proteinExistence type="predicted"/>
<protein>
    <submittedName>
        <fullName evidence="2">NACHT domain-containing protein</fullName>
    </submittedName>
</protein>
<organism evidence="2 3">
    <name type="scientific">Pseudomonas yamanorum</name>
    <dbReference type="NCBI Taxonomy" id="515393"/>
    <lineage>
        <taxon>Bacteria</taxon>
        <taxon>Pseudomonadati</taxon>
        <taxon>Pseudomonadota</taxon>
        <taxon>Gammaproteobacteria</taxon>
        <taxon>Pseudomonadales</taxon>
        <taxon>Pseudomonadaceae</taxon>
        <taxon>Pseudomonas</taxon>
    </lineage>
</organism>
<dbReference type="Proteomes" id="UP001224477">
    <property type="component" value="Unassembled WGS sequence"/>
</dbReference>